<dbReference type="Gene3D" id="3.20.20.70">
    <property type="entry name" value="Aldolase class I"/>
    <property type="match status" value="1"/>
</dbReference>
<gene>
    <name evidence="7" type="ORF">K3136_06205</name>
</gene>
<dbReference type="Proteomes" id="UP000824321">
    <property type="component" value="Chromosome"/>
</dbReference>
<keyword evidence="8" id="KW-1185">Reference proteome</keyword>
<keyword evidence="4" id="KW-0408">Iron</keyword>
<dbReference type="SFLD" id="SFLDS00029">
    <property type="entry name" value="Radical_SAM"/>
    <property type="match status" value="1"/>
</dbReference>
<dbReference type="Pfam" id="PF04055">
    <property type="entry name" value="Radical_SAM"/>
    <property type="match status" value="1"/>
</dbReference>
<comment type="cofactor">
    <cofactor evidence="1">
        <name>[4Fe-4S] cluster</name>
        <dbReference type="ChEBI" id="CHEBI:49883"/>
    </cofactor>
</comment>
<dbReference type="SUPFAM" id="SSF102114">
    <property type="entry name" value="Radical SAM enzymes"/>
    <property type="match status" value="1"/>
</dbReference>
<dbReference type="PANTHER" id="PTHR11228:SF22">
    <property type="entry name" value="PEPTIDE BIOSYNTHESIS PROTEIN YYDG-RELATED"/>
    <property type="match status" value="1"/>
</dbReference>
<organism evidence="7 8">
    <name type="scientific">Qipengyuania gelatinilytica</name>
    <dbReference type="NCBI Taxonomy" id="2867231"/>
    <lineage>
        <taxon>Bacteria</taxon>
        <taxon>Pseudomonadati</taxon>
        <taxon>Pseudomonadota</taxon>
        <taxon>Alphaproteobacteria</taxon>
        <taxon>Sphingomonadales</taxon>
        <taxon>Erythrobacteraceae</taxon>
        <taxon>Qipengyuania</taxon>
    </lineage>
</organism>
<accession>A0ABX9A4T2</accession>
<evidence type="ECO:0000256" key="2">
    <source>
        <dbReference type="ARBA" id="ARBA00022691"/>
    </source>
</evidence>
<evidence type="ECO:0000256" key="5">
    <source>
        <dbReference type="ARBA" id="ARBA00023014"/>
    </source>
</evidence>
<dbReference type="RefSeq" id="WP_221431999.1">
    <property type="nucleotide sequence ID" value="NZ_CP081294.1"/>
</dbReference>
<protein>
    <submittedName>
        <fullName evidence="7">Radical SAM protein</fullName>
    </submittedName>
</protein>
<evidence type="ECO:0000313" key="8">
    <source>
        <dbReference type="Proteomes" id="UP000824321"/>
    </source>
</evidence>
<reference evidence="7 8" key="1">
    <citation type="submission" date="2021-08" db="EMBL/GenBank/DDBJ databases">
        <title>Comparative Genomics Analysis of the Genus Qipengyuania Reveals Extensive Genetic Diversity and Metabolic Versatility, Including the Description of Fifteen Novel Species.</title>
        <authorList>
            <person name="Liu Y."/>
        </authorList>
    </citation>
    <scope>NUCLEOTIDE SEQUENCE [LARGE SCALE GENOMIC DNA]</scope>
    <source>
        <strain evidence="7 8">1NDH1</strain>
    </source>
</reference>
<name>A0ABX9A4T2_9SPHN</name>
<dbReference type="InterPro" id="IPR007197">
    <property type="entry name" value="rSAM"/>
</dbReference>
<evidence type="ECO:0000256" key="4">
    <source>
        <dbReference type="ARBA" id="ARBA00023004"/>
    </source>
</evidence>
<keyword evidence="3" id="KW-0479">Metal-binding</keyword>
<evidence type="ECO:0000313" key="7">
    <source>
        <dbReference type="EMBL" id="QZD96275.1"/>
    </source>
</evidence>
<dbReference type="SFLD" id="SFLDG01067">
    <property type="entry name" value="SPASM/twitch_domain_containing"/>
    <property type="match status" value="1"/>
</dbReference>
<proteinExistence type="predicted"/>
<evidence type="ECO:0000259" key="6">
    <source>
        <dbReference type="PROSITE" id="PS51918"/>
    </source>
</evidence>
<feature type="domain" description="Radical SAM core" evidence="6">
    <location>
        <begin position="47"/>
        <end position="283"/>
    </location>
</feature>
<dbReference type="InterPro" id="IPR058240">
    <property type="entry name" value="rSAM_sf"/>
</dbReference>
<dbReference type="PROSITE" id="PS51918">
    <property type="entry name" value="RADICAL_SAM"/>
    <property type="match status" value="1"/>
</dbReference>
<evidence type="ECO:0000256" key="1">
    <source>
        <dbReference type="ARBA" id="ARBA00001966"/>
    </source>
</evidence>
<dbReference type="InterPro" id="IPR050377">
    <property type="entry name" value="Radical_SAM_PqqE_MftC-like"/>
</dbReference>
<evidence type="ECO:0000256" key="3">
    <source>
        <dbReference type="ARBA" id="ARBA00022723"/>
    </source>
</evidence>
<keyword evidence="5" id="KW-0411">Iron-sulfur</keyword>
<keyword evidence="2" id="KW-0949">S-adenosyl-L-methionine</keyword>
<dbReference type="CDD" id="cd01335">
    <property type="entry name" value="Radical_SAM"/>
    <property type="match status" value="1"/>
</dbReference>
<dbReference type="InterPro" id="IPR013785">
    <property type="entry name" value="Aldolase_TIM"/>
</dbReference>
<dbReference type="EMBL" id="CP081294">
    <property type="protein sequence ID" value="QZD96275.1"/>
    <property type="molecule type" value="Genomic_DNA"/>
</dbReference>
<dbReference type="PANTHER" id="PTHR11228">
    <property type="entry name" value="RADICAL SAM DOMAIN PROTEIN"/>
    <property type="match status" value="1"/>
</dbReference>
<sequence>MNATRAQTRNAPTGSSPFRVEAAALPAEKFSDPLVTAKGEQRASVALTKLDTLWLNTGTLCNLACATCYIESSPTNDALVYLSADHAARFLEEAETIGTREIGFTGGEPFMNPDMLAMLEDSLARGFEALVLTNAMKPMRRHEAALLALRERFGDKLTLRVSLDHHTKEVHEGERGPRSWEPGLDGLRWLSQNGFSIAVAGRLLPDEGEVAARECYAALFEREGIAIDAHDPARLVLFPEMDEDKDIAEITTECWGILGKSPQDIMCASSRMVVHRKGENAPRVVACTLIPYDDGFDLGATLQEASGDVPLNHPHCARFCVLGGASCSA</sequence>